<proteinExistence type="inferred from homology"/>
<keyword evidence="7" id="KW-1185">Reference proteome</keyword>
<dbReference type="InterPro" id="IPR029052">
    <property type="entry name" value="Metallo-depent_PP-like"/>
</dbReference>
<dbReference type="SUPFAM" id="SSF56300">
    <property type="entry name" value="Metallo-dependent phosphatases"/>
    <property type="match status" value="1"/>
</dbReference>
<dbReference type="PANTHER" id="PTHR42988:SF2">
    <property type="entry name" value="CYCLIC NUCLEOTIDE PHOSPHODIESTERASE CBUA0032-RELATED"/>
    <property type="match status" value="1"/>
</dbReference>
<feature type="domain" description="Calcineurin-like phosphoesterase" evidence="5">
    <location>
        <begin position="4"/>
        <end position="224"/>
    </location>
</feature>
<dbReference type="PANTHER" id="PTHR42988">
    <property type="entry name" value="PHOSPHOHYDROLASE"/>
    <property type="match status" value="1"/>
</dbReference>
<dbReference type="GO" id="GO:0046872">
    <property type="term" value="F:metal ion binding"/>
    <property type="evidence" value="ECO:0007669"/>
    <property type="project" value="UniProtKB-KW"/>
</dbReference>
<evidence type="ECO:0000313" key="6">
    <source>
        <dbReference type="EMBL" id="ALL13238.1"/>
    </source>
</evidence>
<protein>
    <submittedName>
        <fullName evidence="6">Metallophosphoesterase</fullName>
    </submittedName>
</protein>
<dbReference type="STRING" id="69395.AQ619_07655"/>
<keyword evidence="1" id="KW-0479">Metal-binding</keyword>
<dbReference type="InterPro" id="IPR050884">
    <property type="entry name" value="CNP_phosphodiesterase-III"/>
</dbReference>
<dbReference type="RefSeq" id="WP_062146042.1">
    <property type="nucleotide sequence ID" value="NZ_CP013002.1"/>
</dbReference>
<dbReference type="OrthoDB" id="9794568at2"/>
<accession>A0A0P0NYL9</accession>
<gene>
    <name evidence="6" type="ORF">AQ619_07655</name>
</gene>
<dbReference type="Proteomes" id="UP000056905">
    <property type="component" value="Chromosome"/>
</dbReference>
<evidence type="ECO:0000256" key="2">
    <source>
        <dbReference type="ARBA" id="ARBA00022801"/>
    </source>
</evidence>
<dbReference type="KEGG" id="chq:AQ619_07655"/>
<dbReference type="EMBL" id="CP013002">
    <property type="protein sequence ID" value="ALL13238.1"/>
    <property type="molecule type" value="Genomic_DNA"/>
</dbReference>
<keyword evidence="3" id="KW-0408">Iron</keyword>
<name>A0A0P0NYL9_9CAUL</name>
<evidence type="ECO:0000313" key="7">
    <source>
        <dbReference type="Proteomes" id="UP000056905"/>
    </source>
</evidence>
<organism evidence="6 7">
    <name type="scientific">Caulobacter henricii</name>
    <dbReference type="NCBI Taxonomy" id="69395"/>
    <lineage>
        <taxon>Bacteria</taxon>
        <taxon>Pseudomonadati</taxon>
        <taxon>Pseudomonadota</taxon>
        <taxon>Alphaproteobacteria</taxon>
        <taxon>Caulobacterales</taxon>
        <taxon>Caulobacteraceae</taxon>
        <taxon>Caulobacter</taxon>
    </lineage>
</organism>
<evidence type="ECO:0000256" key="3">
    <source>
        <dbReference type="ARBA" id="ARBA00023004"/>
    </source>
</evidence>
<dbReference type="Gene3D" id="3.60.21.10">
    <property type="match status" value="1"/>
</dbReference>
<dbReference type="GO" id="GO:0016787">
    <property type="term" value="F:hydrolase activity"/>
    <property type="evidence" value="ECO:0007669"/>
    <property type="project" value="UniProtKB-KW"/>
</dbReference>
<sequence length="297" mass="31928">MSIFRIAHLSDPHLPPPKGAFGWRDLASKRLLSRIAWRRKRREHQPEVLAALVADIQAHAPDHIALTGDLTNFASKAEFDAARQWLSGLGPAEGVTLSPGNHDALVASPRSDRFSTWSDWLGDGETGDFPRLRLRDGVAIINLCSAVPTAPHLATGQLGDAQLARLEALLIDLADRDLVRVVLIHHPPVPGVVSRRKALDDQAALQAILQRHGAELILHGHAHEALVTTLAGPNGRDIPVLGVPSASAVGRGKHPAARWHAIEIIREGSGPAKIRVIARGLDPVTGSPTELGRYSLV</sequence>
<comment type="similarity">
    <text evidence="4">Belongs to the cyclic nucleotide phosphodiesterase class-III family.</text>
</comment>
<evidence type="ECO:0000259" key="5">
    <source>
        <dbReference type="Pfam" id="PF00149"/>
    </source>
</evidence>
<dbReference type="InterPro" id="IPR004843">
    <property type="entry name" value="Calcineurin-like_PHP"/>
</dbReference>
<reference evidence="6 7" key="1">
    <citation type="submission" date="2015-10" db="EMBL/GenBank/DDBJ databases">
        <title>Conservation of the essential genome among Caulobacter and Brevundimonas species.</title>
        <authorList>
            <person name="Scott D."/>
            <person name="Ely B."/>
        </authorList>
    </citation>
    <scope>NUCLEOTIDE SEQUENCE [LARGE SCALE GENOMIC DNA]</scope>
    <source>
        <strain evidence="6 7">CB4</strain>
    </source>
</reference>
<dbReference type="Pfam" id="PF00149">
    <property type="entry name" value="Metallophos"/>
    <property type="match status" value="1"/>
</dbReference>
<keyword evidence="2" id="KW-0378">Hydrolase</keyword>
<evidence type="ECO:0000256" key="4">
    <source>
        <dbReference type="ARBA" id="ARBA00025742"/>
    </source>
</evidence>
<evidence type="ECO:0000256" key="1">
    <source>
        <dbReference type="ARBA" id="ARBA00022723"/>
    </source>
</evidence>
<dbReference type="AlphaFoldDB" id="A0A0P0NYL9"/>